<gene>
    <name evidence="5" type="ORF">ENUP19_0010G0009</name>
</gene>
<dbReference type="PROSITE" id="PS50294">
    <property type="entry name" value="WD_REPEATS_REGION"/>
    <property type="match status" value="2"/>
</dbReference>
<evidence type="ECO:0000313" key="5">
    <source>
        <dbReference type="EMBL" id="GAB1218971.1"/>
    </source>
</evidence>
<dbReference type="InterPro" id="IPR036047">
    <property type="entry name" value="F-box-like_dom_sf"/>
</dbReference>
<keyword evidence="6" id="KW-1185">Reference proteome</keyword>
<dbReference type="InterPro" id="IPR001680">
    <property type="entry name" value="WD40_rpt"/>
</dbReference>
<dbReference type="EMBL" id="BAAFRS010000010">
    <property type="protein sequence ID" value="GAB1218971.1"/>
    <property type="molecule type" value="Genomic_DNA"/>
</dbReference>
<dbReference type="PANTHER" id="PTHR14604">
    <property type="entry name" value="WD40 REPEAT PF20"/>
    <property type="match status" value="1"/>
</dbReference>
<evidence type="ECO:0000256" key="1">
    <source>
        <dbReference type="ARBA" id="ARBA00022574"/>
    </source>
</evidence>
<dbReference type="SUPFAM" id="SSF81383">
    <property type="entry name" value="F-box domain"/>
    <property type="match status" value="1"/>
</dbReference>
<evidence type="ECO:0000256" key="2">
    <source>
        <dbReference type="ARBA" id="ARBA00022737"/>
    </source>
</evidence>
<dbReference type="PRINTS" id="PR00320">
    <property type="entry name" value="GPROTEINBRPT"/>
</dbReference>
<dbReference type="Pfam" id="PF00646">
    <property type="entry name" value="F-box"/>
    <property type="match status" value="1"/>
</dbReference>
<keyword evidence="2" id="KW-0677">Repeat</keyword>
<feature type="repeat" description="WD" evidence="3">
    <location>
        <begin position="149"/>
        <end position="190"/>
    </location>
</feature>
<dbReference type="CDD" id="cd09917">
    <property type="entry name" value="F-box_SF"/>
    <property type="match status" value="1"/>
</dbReference>
<dbReference type="Proteomes" id="UP001628156">
    <property type="component" value="Unassembled WGS sequence"/>
</dbReference>
<evidence type="ECO:0000259" key="4">
    <source>
        <dbReference type="PROSITE" id="PS50181"/>
    </source>
</evidence>
<dbReference type="InterPro" id="IPR036322">
    <property type="entry name" value="WD40_repeat_dom_sf"/>
</dbReference>
<dbReference type="SMART" id="SM00320">
    <property type="entry name" value="WD40"/>
    <property type="match status" value="5"/>
</dbReference>
<accession>A0ABQ0D7Z5</accession>
<dbReference type="Pfam" id="PF00400">
    <property type="entry name" value="WD40"/>
    <property type="match status" value="2"/>
</dbReference>
<feature type="repeat" description="WD" evidence="3">
    <location>
        <begin position="311"/>
        <end position="343"/>
    </location>
</feature>
<evidence type="ECO:0000313" key="6">
    <source>
        <dbReference type="Proteomes" id="UP001628156"/>
    </source>
</evidence>
<keyword evidence="1 3" id="KW-0853">WD repeat</keyword>
<dbReference type="InterPro" id="IPR020472">
    <property type="entry name" value="WD40_PAC1"/>
</dbReference>
<dbReference type="SUPFAM" id="SSF50978">
    <property type="entry name" value="WD40 repeat-like"/>
    <property type="match status" value="1"/>
</dbReference>
<reference evidence="5 6" key="1">
    <citation type="journal article" date="2019" name="PLoS Negl. Trop. Dis.">
        <title>Whole genome sequencing of Entamoeba nuttalli reveals mammalian host-related molecular signatures and a novel octapeptide-repeat surface protein.</title>
        <authorList>
            <person name="Tanaka M."/>
            <person name="Makiuchi T."/>
            <person name="Komiyama T."/>
            <person name="Shiina T."/>
            <person name="Osaki K."/>
            <person name="Tachibana H."/>
        </authorList>
    </citation>
    <scope>NUCLEOTIDE SEQUENCE [LARGE SCALE GENOMIC DNA]</scope>
    <source>
        <strain evidence="5 6">P19-061405</strain>
    </source>
</reference>
<protein>
    <recommendedName>
        <fullName evidence="4">F-box domain-containing protein</fullName>
    </recommendedName>
</protein>
<proteinExistence type="predicted"/>
<organism evidence="5 6">
    <name type="scientific">Entamoeba nuttalli</name>
    <dbReference type="NCBI Taxonomy" id="412467"/>
    <lineage>
        <taxon>Eukaryota</taxon>
        <taxon>Amoebozoa</taxon>
        <taxon>Evosea</taxon>
        <taxon>Archamoebae</taxon>
        <taxon>Mastigamoebida</taxon>
        <taxon>Entamoebidae</taxon>
        <taxon>Entamoeba</taxon>
    </lineage>
</organism>
<feature type="domain" description="F-box" evidence="4">
    <location>
        <begin position="59"/>
        <end position="108"/>
    </location>
</feature>
<sequence length="423" mass="48255">MDSLNSSILLDVSELLSTISANILLDLPVFCEDTTEPYFRAPASFLPIRERREETLQNSVPLLQLPGSIIREILKTLDAEDAISLGRSCRQLHGIVFGVEGEKYWEDKVQEIKPSISLFQNNRKAAEIFRRCATMRKHWRQAQYTQHTIEGHMSLIKCIEIEEKKGILVTGSSDKKVKIWKINEKTLINEKVFSGQNCGIVGLSLNNDNIRIGYKNGVIKDINIVSGTAHEVVTGFQVNGFTFNEQLVLGYERTVTLLDPNKLEIIGEYRQHKRPITYSKLFNSQLGVSSSFDKTVEFWDIRNLEQTAIRLKGHHAGVNHFDFIEDKIITCSNDKSIMVWDYRKPEFPLKTLQNHTGEVIFIKHENDKIISSSKDMTLSLIDSQNFSLINTINTHSVVSSFTYDDRYLFCGCSSGELMLFDFS</sequence>
<dbReference type="PROSITE" id="PS50181">
    <property type="entry name" value="FBOX"/>
    <property type="match status" value="1"/>
</dbReference>
<evidence type="ECO:0000256" key="3">
    <source>
        <dbReference type="PROSITE-ProRule" id="PRU00221"/>
    </source>
</evidence>
<dbReference type="PROSITE" id="PS50082">
    <property type="entry name" value="WD_REPEATS_2"/>
    <property type="match status" value="2"/>
</dbReference>
<dbReference type="PANTHER" id="PTHR14604:SF4">
    <property type="entry name" value="F-BOX DOMAIN-CONTAINING PROTEIN"/>
    <property type="match status" value="1"/>
</dbReference>
<dbReference type="InterPro" id="IPR050995">
    <property type="entry name" value="WD-F-box_domain-protein"/>
</dbReference>
<dbReference type="InterPro" id="IPR001810">
    <property type="entry name" value="F-box_dom"/>
</dbReference>
<comment type="caution">
    <text evidence="5">The sequence shown here is derived from an EMBL/GenBank/DDBJ whole genome shotgun (WGS) entry which is preliminary data.</text>
</comment>
<dbReference type="Gene3D" id="2.130.10.10">
    <property type="entry name" value="YVTN repeat-like/Quinoprotein amine dehydrogenase"/>
    <property type="match status" value="2"/>
</dbReference>
<name>A0ABQ0D7Z5_9EUKA</name>
<dbReference type="InterPro" id="IPR015943">
    <property type="entry name" value="WD40/YVTN_repeat-like_dom_sf"/>
</dbReference>